<dbReference type="Gene3D" id="1.10.10.1070">
    <property type="entry name" value="Zinc finger, BED domain-containing"/>
    <property type="match status" value="1"/>
</dbReference>
<evidence type="ECO:0000256" key="5">
    <source>
        <dbReference type="ARBA" id="ARBA00023242"/>
    </source>
</evidence>
<gene>
    <name evidence="8" type="primary">LOC125779733</name>
</gene>
<keyword evidence="2" id="KW-0479">Metal-binding</keyword>
<dbReference type="InterPro" id="IPR012337">
    <property type="entry name" value="RNaseH-like_sf"/>
</dbReference>
<evidence type="ECO:0000313" key="8">
    <source>
        <dbReference type="RefSeq" id="XP_049316962.1"/>
    </source>
</evidence>
<keyword evidence="5" id="KW-0539">Nucleus</keyword>
<dbReference type="InterPro" id="IPR027417">
    <property type="entry name" value="P-loop_NTPase"/>
</dbReference>
<evidence type="ECO:0000256" key="4">
    <source>
        <dbReference type="ARBA" id="ARBA00022833"/>
    </source>
</evidence>
<feature type="compositionally biased region" description="Basic and acidic residues" evidence="6">
    <location>
        <begin position="34"/>
        <end position="53"/>
    </location>
</feature>
<comment type="subcellular location">
    <subcellularLocation>
        <location evidence="1">Nucleus</location>
    </subcellularLocation>
</comment>
<evidence type="ECO:0000256" key="2">
    <source>
        <dbReference type="ARBA" id="ARBA00022723"/>
    </source>
</evidence>
<dbReference type="GeneID" id="125779733"/>
<evidence type="ECO:0000256" key="1">
    <source>
        <dbReference type="ARBA" id="ARBA00004123"/>
    </source>
</evidence>
<keyword evidence="7" id="KW-1185">Reference proteome</keyword>
<feature type="compositionally biased region" description="Polar residues" evidence="6">
    <location>
        <begin position="21"/>
        <end position="33"/>
    </location>
</feature>
<accession>A0ABM3K650</accession>
<dbReference type="SUPFAM" id="SSF53098">
    <property type="entry name" value="Ribonuclease H-like"/>
    <property type="match status" value="1"/>
</dbReference>
<proteinExistence type="predicted"/>
<dbReference type="Gene3D" id="3.40.50.300">
    <property type="entry name" value="P-loop containing nucleotide triphosphate hydrolases"/>
    <property type="match status" value="1"/>
</dbReference>
<sequence length="599" mass="67077">MGHLKNIHKAAFRELTDDGSTKITDSLPSTSFKSIKEPTKEADRSDALKEPENKTVGPPKRQKTIQASFEEIYAFSANGDKTIKINNALVYMVCKDNQPFTIVENEGFRNFLKVIEPRYKLPNKTTLTRWVDDKYAALSGIIREKLSGIENLTLTTDMWSESMSMRSFLGVTAHFGVGSELFSITLGVSQSNERHTSQHIAEMLLNTCDEWSIDKDQISAVVTDNAPNMVKAVELAFGKKHIPCFAHILNLVAQNLIEQCKPLRELISKVKDVVTWFKQSNIASNELRKSTSDETKLIQQVPTRWNSTYYMIERFIELREIVNNIIIRHKNAPAMLHASELAHLSSVLQVLRPIEAATKEVSGDKYCTSSKVIPLIHCLVLKIKPLSFDDSIAKELQSLVLKEIQKRMGVIENVTPLAIATVLDPRFKKMHFTDPLACSAAVGKIKDLMKAAAHNTTKGSESSELSDKNEDNYSLWEDHHKLVHKSWKLSKADDTISDELAIYLRCPTRSHALPLGVKQLIVGVNKMDSSEPPYSEACYEEITKGVSSYIKKIGTIQMLLHSCQSLEASTNTPWLKGWKAARKEGNAGGRKSPGNLVLL</sequence>
<dbReference type="RefSeq" id="XP_049316962.1">
    <property type="nucleotide sequence ID" value="XM_049461005.1"/>
</dbReference>
<dbReference type="InterPro" id="IPR052035">
    <property type="entry name" value="ZnF_BED_domain_contain"/>
</dbReference>
<evidence type="ECO:0000256" key="6">
    <source>
        <dbReference type="SAM" id="MobiDB-lite"/>
    </source>
</evidence>
<keyword evidence="3" id="KW-0863">Zinc-finger</keyword>
<evidence type="ECO:0000256" key="3">
    <source>
        <dbReference type="ARBA" id="ARBA00022771"/>
    </source>
</evidence>
<name>A0ABM3K650_BACDO</name>
<feature type="region of interest" description="Disordered" evidence="6">
    <location>
        <begin position="18"/>
        <end position="62"/>
    </location>
</feature>
<reference evidence="8" key="1">
    <citation type="submission" date="2025-08" db="UniProtKB">
        <authorList>
            <consortium name="RefSeq"/>
        </authorList>
    </citation>
    <scope>IDENTIFICATION</scope>
    <source>
        <tissue evidence="8">Adult</tissue>
    </source>
</reference>
<dbReference type="PANTHER" id="PTHR46481">
    <property type="entry name" value="ZINC FINGER BED DOMAIN-CONTAINING PROTEIN 4"/>
    <property type="match status" value="1"/>
</dbReference>
<protein>
    <submittedName>
        <fullName evidence="8">Zinc finger BED domain-containing protein 4-like</fullName>
    </submittedName>
</protein>
<organism evidence="7 8">
    <name type="scientific">Bactrocera dorsalis</name>
    <name type="common">Oriental fruit fly</name>
    <name type="synonym">Dacus dorsalis</name>
    <dbReference type="NCBI Taxonomy" id="27457"/>
    <lineage>
        <taxon>Eukaryota</taxon>
        <taxon>Metazoa</taxon>
        <taxon>Ecdysozoa</taxon>
        <taxon>Arthropoda</taxon>
        <taxon>Hexapoda</taxon>
        <taxon>Insecta</taxon>
        <taxon>Pterygota</taxon>
        <taxon>Neoptera</taxon>
        <taxon>Endopterygota</taxon>
        <taxon>Diptera</taxon>
        <taxon>Brachycera</taxon>
        <taxon>Muscomorpha</taxon>
        <taxon>Tephritoidea</taxon>
        <taxon>Tephritidae</taxon>
        <taxon>Bactrocera</taxon>
        <taxon>Bactrocera</taxon>
    </lineage>
</organism>
<keyword evidence="4" id="KW-0862">Zinc</keyword>
<dbReference type="SUPFAM" id="SSF140996">
    <property type="entry name" value="Hermes dimerisation domain"/>
    <property type="match status" value="1"/>
</dbReference>
<evidence type="ECO:0000313" key="7">
    <source>
        <dbReference type="Proteomes" id="UP001652620"/>
    </source>
</evidence>
<dbReference type="Proteomes" id="UP001652620">
    <property type="component" value="Chromosome 6"/>
</dbReference>
<dbReference type="PANTHER" id="PTHR46481:SF10">
    <property type="entry name" value="ZINC FINGER BED DOMAIN-CONTAINING PROTEIN 39"/>
    <property type="match status" value="1"/>
</dbReference>